<dbReference type="Proteomes" id="UP000318521">
    <property type="component" value="Unassembled WGS sequence"/>
</dbReference>
<reference evidence="1 2" key="1">
    <citation type="submission" date="2019-07" db="EMBL/GenBank/DDBJ databases">
        <authorList>
            <person name="Park Y.J."/>
            <person name="Jeong S.E."/>
            <person name="Jung H.S."/>
        </authorList>
    </citation>
    <scope>NUCLEOTIDE SEQUENCE [LARGE SCALE GENOMIC DNA]</scope>
    <source>
        <strain evidence="2">P16(2019)</strain>
    </source>
</reference>
<name>A0A554A3K5_9BACI</name>
<evidence type="ECO:0000313" key="2">
    <source>
        <dbReference type="Proteomes" id="UP000318521"/>
    </source>
</evidence>
<organism evidence="1 2">
    <name type="scientific">Alkalicoccobacillus porphyridii</name>
    <dbReference type="NCBI Taxonomy" id="2597270"/>
    <lineage>
        <taxon>Bacteria</taxon>
        <taxon>Bacillati</taxon>
        <taxon>Bacillota</taxon>
        <taxon>Bacilli</taxon>
        <taxon>Bacillales</taxon>
        <taxon>Bacillaceae</taxon>
        <taxon>Alkalicoccobacillus</taxon>
    </lineage>
</organism>
<comment type="caution">
    <text evidence="1">The sequence shown here is derived from an EMBL/GenBank/DDBJ whole genome shotgun (WGS) entry which is preliminary data.</text>
</comment>
<evidence type="ECO:0000313" key="1">
    <source>
        <dbReference type="EMBL" id="TSB48258.1"/>
    </source>
</evidence>
<dbReference type="Pfam" id="PF04978">
    <property type="entry name" value="MST"/>
    <property type="match status" value="1"/>
</dbReference>
<dbReference type="AlphaFoldDB" id="A0A554A3K5"/>
<dbReference type="InterPro" id="IPR034660">
    <property type="entry name" value="DinB/YfiT-like"/>
</dbReference>
<dbReference type="Gene3D" id="1.20.120.450">
    <property type="entry name" value="dinb family like domain"/>
    <property type="match status" value="1"/>
</dbReference>
<protein>
    <submittedName>
        <fullName evidence="1">DinB family protein</fullName>
    </submittedName>
</protein>
<gene>
    <name evidence="1" type="ORF">FN960_01520</name>
</gene>
<dbReference type="OrthoDB" id="117483at2"/>
<dbReference type="SUPFAM" id="SSF109854">
    <property type="entry name" value="DinB/YfiT-like putative metalloenzymes"/>
    <property type="match status" value="1"/>
</dbReference>
<dbReference type="EMBL" id="VLXZ01000001">
    <property type="protein sequence ID" value="TSB48258.1"/>
    <property type="molecule type" value="Genomic_DNA"/>
</dbReference>
<sequence length="172" mass="20587">MIDYRIKTKKHYTDKIGELVSMLEHTREVTVSEITDLAQHELDYLANEKSNSIGALLAHITSIEYVHQVISFETRDLTKEEYRKWGTALELGSKARKEIKDRPVDYYIEELHKVRKNTLTYLKSIEDSWLFEEKKWDNGVYHNNYYLWFHVIEDEISHRGQIKTIKRLLLEK</sequence>
<dbReference type="InterPro" id="IPR007061">
    <property type="entry name" value="MST-like"/>
</dbReference>
<dbReference type="RefSeq" id="WP_143846603.1">
    <property type="nucleotide sequence ID" value="NZ_VLXZ01000001.1"/>
</dbReference>
<proteinExistence type="predicted"/>
<accession>A0A554A3K5</accession>
<keyword evidence="2" id="KW-1185">Reference proteome</keyword>